<sequence>MAAPAPNAECPCGTPYFDKIMPHVKEAHVAGETVFCPVARCEWTGGRHRDVVDHLVRVHYYYQPSDPNKGTSKKSHLKRLEKLVLLDLIEEEYLKLESQKDNAREFEEQIAAVDPTFVSQHGLSTVAGEPLEERELKTRTDKWLANKLGDIRDLSRKWTEAMDWLKDEAGRRGIEE</sequence>
<organism evidence="1 2">
    <name type="scientific">Thyridium curvatum</name>
    <dbReference type="NCBI Taxonomy" id="1093900"/>
    <lineage>
        <taxon>Eukaryota</taxon>
        <taxon>Fungi</taxon>
        <taxon>Dikarya</taxon>
        <taxon>Ascomycota</taxon>
        <taxon>Pezizomycotina</taxon>
        <taxon>Sordariomycetes</taxon>
        <taxon>Sordariomycetidae</taxon>
        <taxon>Thyridiales</taxon>
        <taxon>Thyridiaceae</taxon>
        <taxon>Thyridium</taxon>
    </lineage>
</organism>
<reference evidence="1 2" key="1">
    <citation type="submission" date="2019-06" db="EMBL/GenBank/DDBJ databases">
        <title>Draft genome sequence of the filamentous fungus Phialemoniopsis curvata isolated from diesel fuel.</title>
        <authorList>
            <person name="Varaljay V.A."/>
            <person name="Lyon W.J."/>
            <person name="Crouch A.L."/>
            <person name="Drake C.E."/>
            <person name="Hollomon J.M."/>
            <person name="Nadeau L.J."/>
            <person name="Nunn H.S."/>
            <person name="Stevenson B.S."/>
            <person name="Bojanowski C.L."/>
            <person name="Crookes-Goodson W.J."/>
        </authorList>
    </citation>
    <scope>NUCLEOTIDE SEQUENCE [LARGE SCALE GENOMIC DNA]</scope>
    <source>
        <strain evidence="1 2">D216</strain>
    </source>
</reference>
<evidence type="ECO:0000313" key="2">
    <source>
        <dbReference type="Proteomes" id="UP000319257"/>
    </source>
</evidence>
<comment type="caution">
    <text evidence="1">The sequence shown here is derived from an EMBL/GenBank/DDBJ whole genome shotgun (WGS) entry which is preliminary data.</text>
</comment>
<dbReference type="Proteomes" id="UP000319257">
    <property type="component" value="Unassembled WGS sequence"/>
</dbReference>
<accession>A0A507ARU9</accession>
<name>A0A507ARU9_9PEZI</name>
<dbReference type="EMBL" id="SKBQ01000033">
    <property type="protein sequence ID" value="TPX13525.1"/>
    <property type="molecule type" value="Genomic_DNA"/>
</dbReference>
<dbReference type="GeneID" id="41973443"/>
<dbReference type="InParanoid" id="A0A507ARU9"/>
<protein>
    <submittedName>
        <fullName evidence="1">Uncharacterized protein</fullName>
    </submittedName>
</protein>
<gene>
    <name evidence="1" type="ORF">E0L32_005996</name>
</gene>
<dbReference type="AlphaFoldDB" id="A0A507ARU9"/>
<dbReference type="RefSeq" id="XP_030995236.1">
    <property type="nucleotide sequence ID" value="XM_031140581.1"/>
</dbReference>
<evidence type="ECO:0000313" key="1">
    <source>
        <dbReference type="EMBL" id="TPX13525.1"/>
    </source>
</evidence>
<proteinExistence type="predicted"/>
<keyword evidence="2" id="KW-1185">Reference proteome</keyword>